<dbReference type="AlphaFoldDB" id="A0A5B8U1Q6"/>
<dbReference type="InterPro" id="IPR013445">
    <property type="entry name" value="CDP_4_6_deHydtase"/>
</dbReference>
<dbReference type="InterPro" id="IPR001509">
    <property type="entry name" value="Epimerase_deHydtase"/>
</dbReference>
<accession>A0A5B8U1Q6</accession>
<dbReference type="GO" id="GO:0047733">
    <property type="term" value="F:CDP-glucose 4,6-dehydratase activity"/>
    <property type="evidence" value="ECO:0007669"/>
    <property type="project" value="UniProtKB-EC"/>
</dbReference>
<evidence type="ECO:0000259" key="1">
    <source>
        <dbReference type="Pfam" id="PF01370"/>
    </source>
</evidence>
<protein>
    <submittedName>
        <fullName evidence="2">CDP-glucose 4,6-dehydratase</fullName>
        <ecNumber evidence="2">4.2.1.45</ecNumber>
    </submittedName>
</protein>
<keyword evidence="3" id="KW-1185">Reference proteome</keyword>
<dbReference type="Gene3D" id="3.90.25.10">
    <property type="entry name" value="UDP-galactose 4-epimerase, domain 1"/>
    <property type="match status" value="1"/>
</dbReference>
<dbReference type="KEGG" id="bsol:FSW04_04255"/>
<gene>
    <name evidence="2" type="primary">rfbG</name>
    <name evidence="2" type="ORF">FSW04_04255</name>
</gene>
<dbReference type="OrthoDB" id="9779041at2"/>
<dbReference type="InterPro" id="IPR036291">
    <property type="entry name" value="NAD(P)-bd_dom_sf"/>
</dbReference>
<dbReference type="RefSeq" id="WP_146916609.1">
    <property type="nucleotide sequence ID" value="NZ_CP042430.1"/>
</dbReference>
<dbReference type="PANTHER" id="PTHR43245:SF10">
    <property type="entry name" value="SUGAR DEHYDRATASE_EPIMERASE YFNG-RELATED"/>
    <property type="match status" value="1"/>
</dbReference>
<dbReference type="Gene3D" id="3.40.50.720">
    <property type="entry name" value="NAD(P)-binding Rossmann-like Domain"/>
    <property type="match status" value="1"/>
</dbReference>
<dbReference type="EMBL" id="CP042430">
    <property type="protein sequence ID" value="QEC46880.1"/>
    <property type="molecule type" value="Genomic_DNA"/>
</dbReference>
<proteinExistence type="predicted"/>
<dbReference type="SUPFAM" id="SSF51735">
    <property type="entry name" value="NAD(P)-binding Rossmann-fold domains"/>
    <property type="match status" value="1"/>
</dbReference>
<dbReference type="InterPro" id="IPR050177">
    <property type="entry name" value="Lipid_A_modif_metabolic_enz"/>
</dbReference>
<evidence type="ECO:0000313" key="2">
    <source>
        <dbReference type="EMBL" id="QEC46880.1"/>
    </source>
</evidence>
<dbReference type="EC" id="4.2.1.45" evidence="2"/>
<dbReference type="NCBIfam" id="TIGR02622">
    <property type="entry name" value="CDP_4_6_dhtase"/>
    <property type="match status" value="1"/>
</dbReference>
<name>A0A5B8U1Q6_9ACTN</name>
<feature type="domain" description="NAD-dependent epimerase/dehydratase" evidence="1">
    <location>
        <begin position="19"/>
        <end position="256"/>
    </location>
</feature>
<reference evidence="2 3" key="1">
    <citation type="journal article" date="2018" name="J. Microbiol.">
        <title>Baekduia soli gen. nov., sp. nov., a novel bacterium isolated from the soil of Baekdu Mountain and proposal of a novel family name, Baekduiaceae fam. nov.</title>
        <authorList>
            <person name="An D.S."/>
            <person name="Siddiqi M.Z."/>
            <person name="Kim K.H."/>
            <person name="Yu H.S."/>
            <person name="Im W.T."/>
        </authorList>
    </citation>
    <scope>NUCLEOTIDE SEQUENCE [LARGE SCALE GENOMIC DNA]</scope>
    <source>
        <strain evidence="2 3">BR7-21</strain>
    </source>
</reference>
<sequence>MAEPRSALPDARAWAGRRVLVTGHTGFKGAWLCLWLTAMGAEVSGLSRGIPTDPALFSLARVGELVAHHEGDVRDPAAVARAVAAARPEVVLHLAAQPLVRRSFGDPAGTYATNVMGTVHVLDAVRRAPADVRAVVVATSDKCYANREWEWGYREDEPMGGADPYSSSKGAAELVVAAYRASFFSGPGAPAVATARAGNVIGGGDWGADRLLPDLFRAALDEAPLRLRNPDAVRPWQHVLSPLAGYLRLAEALADGTPGAAGGWNFGPAEDDARPVRWIAERLAALWDAPLRWEADPGPHPHEAHWLKLDSSRARARLGWAPRWDLGEALARTADWYRAHRDGADHRETTLGQIRAYGA</sequence>
<dbReference type="PANTHER" id="PTHR43245">
    <property type="entry name" value="BIFUNCTIONAL POLYMYXIN RESISTANCE PROTEIN ARNA"/>
    <property type="match status" value="1"/>
</dbReference>
<organism evidence="2 3">
    <name type="scientific">Baekduia soli</name>
    <dbReference type="NCBI Taxonomy" id="496014"/>
    <lineage>
        <taxon>Bacteria</taxon>
        <taxon>Bacillati</taxon>
        <taxon>Actinomycetota</taxon>
        <taxon>Thermoleophilia</taxon>
        <taxon>Solirubrobacterales</taxon>
        <taxon>Baekduiaceae</taxon>
        <taxon>Baekduia</taxon>
    </lineage>
</organism>
<dbReference type="Proteomes" id="UP000321805">
    <property type="component" value="Chromosome"/>
</dbReference>
<evidence type="ECO:0000313" key="3">
    <source>
        <dbReference type="Proteomes" id="UP000321805"/>
    </source>
</evidence>
<dbReference type="Pfam" id="PF01370">
    <property type="entry name" value="Epimerase"/>
    <property type="match status" value="1"/>
</dbReference>
<keyword evidence="2" id="KW-0456">Lyase</keyword>